<accession>A0ABP0NI76</accession>
<feature type="non-terminal residue" evidence="1">
    <location>
        <position position="1"/>
    </location>
</feature>
<proteinExistence type="predicted"/>
<protein>
    <submittedName>
        <fullName evidence="1">Uncharacterized protein</fullName>
    </submittedName>
</protein>
<dbReference type="EMBL" id="CAXAMM010028807">
    <property type="protein sequence ID" value="CAK9063477.1"/>
    <property type="molecule type" value="Genomic_DNA"/>
</dbReference>
<reference evidence="1 2" key="1">
    <citation type="submission" date="2024-02" db="EMBL/GenBank/DDBJ databases">
        <authorList>
            <person name="Chen Y."/>
            <person name="Shah S."/>
            <person name="Dougan E. K."/>
            <person name="Thang M."/>
            <person name="Chan C."/>
        </authorList>
    </citation>
    <scope>NUCLEOTIDE SEQUENCE [LARGE SCALE GENOMIC DNA]</scope>
</reference>
<keyword evidence="2" id="KW-1185">Reference proteome</keyword>
<name>A0ABP0NI76_9DINO</name>
<evidence type="ECO:0000313" key="2">
    <source>
        <dbReference type="Proteomes" id="UP001642464"/>
    </source>
</evidence>
<sequence>GERRWEEWRLAAKMTCRATLFQADFQHLCDSDLRWESEEERAMLWRDTDVLDGATQRVTPDDFKLAAFVLSDRNELSLKATQHPPQQTPPRLEVAVRGCESGSESDTQSIATRAANSKNNGKLTLDETCELFMFMAANLVANGSGMRDFEHLFMKAKEEGMSFGEKFKSHRLMKGKIDSLTQERRDKIYRKLFKKLEQIPLTTTGDASDAFTKRFTAAANLGNIQVQDSDLQLIAKHFEELTRSQTKGHSTGKKAKFRKILWWETPQRDAMLRVLATLHEHHNGDTIQMFKTHFVDFLTLADVETALAASSCACETCAHSSITDFEGIKIKVTPGVPFERVEEFYLNWTKSRAFLSAQMLMNHQGFGDTSKSLKKCKEDIRQLSTWSESSI</sequence>
<feature type="non-terminal residue" evidence="1">
    <location>
        <position position="391"/>
    </location>
</feature>
<dbReference type="Proteomes" id="UP001642464">
    <property type="component" value="Unassembled WGS sequence"/>
</dbReference>
<organism evidence="1 2">
    <name type="scientific">Durusdinium trenchii</name>
    <dbReference type="NCBI Taxonomy" id="1381693"/>
    <lineage>
        <taxon>Eukaryota</taxon>
        <taxon>Sar</taxon>
        <taxon>Alveolata</taxon>
        <taxon>Dinophyceae</taxon>
        <taxon>Suessiales</taxon>
        <taxon>Symbiodiniaceae</taxon>
        <taxon>Durusdinium</taxon>
    </lineage>
</organism>
<evidence type="ECO:0000313" key="1">
    <source>
        <dbReference type="EMBL" id="CAK9063477.1"/>
    </source>
</evidence>
<comment type="caution">
    <text evidence="1">The sequence shown here is derived from an EMBL/GenBank/DDBJ whole genome shotgun (WGS) entry which is preliminary data.</text>
</comment>
<gene>
    <name evidence="1" type="ORF">SCF082_LOCUS32867</name>
</gene>